<name>A0A1Z1LX59_9CAUD</name>
<protein>
    <submittedName>
        <fullName evidence="1">Uncharacterized protein</fullName>
    </submittedName>
</protein>
<proteinExistence type="predicted"/>
<dbReference type="Pfam" id="PF24196">
    <property type="entry name" value="DUF7421"/>
    <property type="match status" value="1"/>
</dbReference>
<evidence type="ECO:0000313" key="1">
    <source>
        <dbReference type="EMBL" id="ARW57265.1"/>
    </source>
</evidence>
<dbReference type="InterPro" id="IPR055844">
    <property type="entry name" value="DUF7421"/>
</dbReference>
<dbReference type="KEGG" id="vg:54980774"/>
<organism evidence="1 2">
    <name type="scientific">Escherichia phage vB_EcoS_SH2</name>
    <dbReference type="NCBI Taxonomy" id="1983554"/>
    <lineage>
        <taxon>Viruses</taxon>
        <taxon>Duplodnaviria</taxon>
        <taxon>Heunggongvirae</taxon>
        <taxon>Uroviricota</taxon>
        <taxon>Caudoviricetes</taxon>
        <taxon>Drexlerviridae</taxon>
        <taxon>Tunavirinae</taxon>
        <taxon>Tunavirus</taxon>
        <taxon>Tunavirus SH2</taxon>
    </lineage>
</organism>
<dbReference type="Proteomes" id="UP000226318">
    <property type="component" value="Segment"/>
</dbReference>
<keyword evidence="2" id="KW-1185">Reference proteome</keyword>
<gene>
    <name evidence="1" type="primary">complement(47884..47699)</name>
</gene>
<evidence type="ECO:0000313" key="2">
    <source>
        <dbReference type="Proteomes" id="UP000226318"/>
    </source>
</evidence>
<dbReference type="GeneID" id="54980774"/>
<dbReference type="EMBL" id="KY985004">
    <property type="protein sequence ID" value="ARW57265.1"/>
    <property type="molecule type" value="Genomic_DNA"/>
</dbReference>
<dbReference type="RefSeq" id="YP_009790613.1">
    <property type="nucleotide sequence ID" value="NC_047828.1"/>
</dbReference>
<accession>A0A1Z1LX59</accession>
<sequence length="61" mass="6935">MSRRITKDLKVLNKENVVKILVIWGYSEESARQKVEAGYDLAIKAMPNDDAKGIANYVSFF</sequence>
<reference evidence="2" key="1">
    <citation type="submission" date="2017-04" db="EMBL/GenBank/DDBJ databases">
        <authorList>
            <person name="Fu Q."/>
            <person name="Shan W."/>
            <person name="Wang Z."/>
            <person name="Li S."/>
            <person name="Wang H."/>
            <person name="Sun J."/>
            <person name="Yan Y."/>
        </authorList>
    </citation>
    <scope>NUCLEOTIDE SEQUENCE [LARGE SCALE GENOMIC DNA]</scope>
</reference>